<accession>A0A2H1VVX3</accession>
<protein>
    <submittedName>
        <fullName evidence="1">SFRICE_031670</fullName>
    </submittedName>
</protein>
<reference evidence="1" key="1">
    <citation type="submission" date="2016-07" db="EMBL/GenBank/DDBJ databases">
        <authorList>
            <person name="Bretaudeau A."/>
        </authorList>
    </citation>
    <scope>NUCLEOTIDE SEQUENCE</scope>
    <source>
        <strain evidence="1">Rice</strain>
        <tissue evidence="1">Whole body</tissue>
    </source>
</reference>
<organism evidence="1">
    <name type="scientific">Spodoptera frugiperda</name>
    <name type="common">Fall armyworm</name>
    <dbReference type="NCBI Taxonomy" id="7108"/>
    <lineage>
        <taxon>Eukaryota</taxon>
        <taxon>Metazoa</taxon>
        <taxon>Ecdysozoa</taxon>
        <taxon>Arthropoda</taxon>
        <taxon>Hexapoda</taxon>
        <taxon>Insecta</taxon>
        <taxon>Pterygota</taxon>
        <taxon>Neoptera</taxon>
        <taxon>Endopterygota</taxon>
        <taxon>Lepidoptera</taxon>
        <taxon>Glossata</taxon>
        <taxon>Ditrysia</taxon>
        <taxon>Noctuoidea</taxon>
        <taxon>Noctuidae</taxon>
        <taxon>Amphipyrinae</taxon>
        <taxon>Spodoptera</taxon>
    </lineage>
</organism>
<name>A0A2H1VVX3_SPOFR</name>
<sequence>MAIFSKVLSVTIIKHSCGWRLRRCDLWVMLYPREHCHQYSCLRITMHRQVLVLNLSDIYLAF</sequence>
<gene>
    <name evidence="1" type="ORF">SFRICE_031670</name>
</gene>
<evidence type="ECO:0000313" key="1">
    <source>
        <dbReference type="EMBL" id="SOQ44906.1"/>
    </source>
</evidence>
<dbReference type="AlphaFoldDB" id="A0A2H1VVX3"/>
<proteinExistence type="predicted"/>
<dbReference type="EMBL" id="ODYU01004721">
    <property type="protein sequence ID" value="SOQ44906.1"/>
    <property type="molecule type" value="Genomic_DNA"/>
</dbReference>